<name>A0ABU8XDG5_9BURK</name>
<dbReference type="Proteomes" id="UP001367030">
    <property type="component" value="Unassembled WGS sequence"/>
</dbReference>
<feature type="signal peptide" evidence="1">
    <location>
        <begin position="1"/>
        <end position="17"/>
    </location>
</feature>
<proteinExistence type="predicted"/>
<evidence type="ECO:0000313" key="3">
    <source>
        <dbReference type="Proteomes" id="UP001367030"/>
    </source>
</evidence>
<evidence type="ECO:0000313" key="2">
    <source>
        <dbReference type="EMBL" id="MEJ8857848.1"/>
    </source>
</evidence>
<dbReference type="EMBL" id="JBBKZS010000013">
    <property type="protein sequence ID" value="MEJ8857848.1"/>
    <property type="molecule type" value="Genomic_DNA"/>
</dbReference>
<gene>
    <name evidence="2" type="ORF">WKW79_24980</name>
</gene>
<keyword evidence="3" id="KW-1185">Reference proteome</keyword>
<accession>A0ABU8XDG5</accession>
<protein>
    <recommendedName>
        <fullName evidence="4">Transmembrane protein</fullName>
    </recommendedName>
</protein>
<dbReference type="RefSeq" id="WP_340337917.1">
    <property type="nucleotide sequence ID" value="NZ_JBBKZS010000013.1"/>
</dbReference>
<evidence type="ECO:0008006" key="4">
    <source>
        <dbReference type="Google" id="ProtNLM"/>
    </source>
</evidence>
<organism evidence="2 3">
    <name type="scientific">Variovorax robiniae</name>
    <dbReference type="NCBI Taxonomy" id="1836199"/>
    <lineage>
        <taxon>Bacteria</taxon>
        <taxon>Pseudomonadati</taxon>
        <taxon>Pseudomonadota</taxon>
        <taxon>Betaproteobacteria</taxon>
        <taxon>Burkholderiales</taxon>
        <taxon>Comamonadaceae</taxon>
        <taxon>Variovorax</taxon>
    </lineage>
</organism>
<sequence>MRALLLAAALGSGPVSAATLQVADWPAERDCTNCIRLQFRRLDLQLPHAEVGKIFTTGTGSLAVELVPPSGDLKQSTSIFDRTQAQLRDLFKKSEFLQAHSIKTPRDYWDTLGTEPASGDKRLALVRKAERIDSARSYTRLSKGRLTAYVVRAAEPDDQRIYFVIDGDETYYMLVGPMSQALVDAVLANARVAEMP</sequence>
<keyword evidence="1" id="KW-0732">Signal</keyword>
<evidence type="ECO:0000256" key="1">
    <source>
        <dbReference type="SAM" id="SignalP"/>
    </source>
</evidence>
<reference evidence="2 3" key="1">
    <citation type="submission" date="2024-03" db="EMBL/GenBank/DDBJ databases">
        <title>Novel species of the genus Variovorax.</title>
        <authorList>
            <person name="Liu Q."/>
            <person name="Xin Y.-H."/>
        </authorList>
    </citation>
    <scope>NUCLEOTIDE SEQUENCE [LARGE SCALE GENOMIC DNA]</scope>
    <source>
        <strain evidence="2 3">KACC 18901</strain>
    </source>
</reference>
<feature type="chain" id="PRO_5047064102" description="Transmembrane protein" evidence="1">
    <location>
        <begin position="18"/>
        <end position="196"/>
    </location>
</feature>
<comment type="caution">
    <text evidence="2">The sequence shown here is derived from an EMBL/GenBank/DDBJ whole genome shotgun (WGS) entry which is preliminary data.</text>
</comment>